<name>A0ABW5IV97_9FLAO</name>
<dbReference type="PANTHER" id="PTHR34978">
    <property type="entry name" value="POSSIBLE SENSOR-TRANSDUCER PROTEIN BLAR"/>
    <property type="match status" value="1"/>
</dbReference>
<feature type="domain" description="Peptidase M56" evidence="3">
    <location>
        <begin position="156"/>
        <end position="259"/>
    </location>
</feature>
<feature type="transmembrane region" description="Helical" evidence="1">
    <location>
        <begin position="6"/>
        <end position="23"/>
    </location>
</feature>
<organism evidence="4 5">
    <name type="scientific">Salinimicrobium flavum</name>
    <dbReference type="NCBI Taxonomy" id="1737065"/>
    <lineage>
        <taxon>Bacteria</taxon>
        <taxon>Pseudomonadati</taxon>
        <taxon>Bacteroidota</taxon>
        <taxon>Flavobacteriia</taxon>
        <taxon>Flavobacteriales</taxon>
        <taxon>Flavobacteriaceae</taxon>
        <taxon>Salinimicrobium</taxon>
    </lineage>
</organism>
<dbReference type="Gene3D" id="3.30.1150.10">
    <property type="match status" value="1"/>
</dbReference>
<sequence>MLHYILQIIAFQLAFLLVYELLLKKETFFSYNRAYLLITPVLAMVLPLLKLEFLQQAIPAEGLVMLPEVFIGGGSEVQNSITSNSIAPEAAQSINWWLLAYAGGFLFSLGFFFNKFRNLRQLFAHKPVFINAEMKIVEVPGSKLACTFYNTIFLGTDLSEKEREQILSHELVHVKQKHTLDLLFFEVLRIVFWFNPLIYIYQSRISACHEFLADAGVVKNVEKRTYFEQLLNTAFNTEDISFINQFFNHSIIKKRIVMLQKTKSGNLSKIKFLIILPLMLAMLTYVSCSEEPATTQEEQEATAQEKLEQIKAIIEDGTPISGEDNEKIKEILSTISSEDMEESLNESDKVRTQKLKNATSGMGDVPFAVIEEVPVFPGCESMDSNEGRKQCMTEKITEIVSQNFDTSLGKQLGLTGINRVYVQFKINKEGVVEVMGVRATHPELEEEARRVVNLIPDMTPGKHNGNEVGVLYTIPITFRVGE</sequence>
<dbReference type="CDD" id="cd07341">
    <property type="entry name" value="M56_BlaR1_MecR1_like"/>
    <property type="match status" value="1"/>
</dbReference>
<evidence type="ECO:0000313" key="5">
    <source>
        <dbReference type="Proteomes" id="UP001597468"/>
    </source>
</evidence>
<protein>
    <submittedName>
        <fullName evidence="4">M56 family metallopeptidase</fullName>
    </submittedName>
</protein>
<dbReference type="PANTHER" id="PTHR34978:SF3">
    <property type="entry name" value="SLR0241 PROTEIN"/>
    <property type="match status" value="1"/>
</dbReference>
<accession>A0ABW5IV97</accession>
<feature type="transmembrane region" description="Helical" evidence="1">
    <location>
        <begin position="94"/>
        <end position="113"/>
    </location>
</feature>
<dbReference type="InterPro" id="IPR037682">
    <property type="entry name" value="TonB_C"/>
</dbReference>
<reference evidence="5" key="1">
    <citation type="journal article" date="2019" name="Int. J. Syst. Evol. Microbiol.">
        <title>The Global Catalogue of Microorganisms (GCM) 10K type strain sequencing project: providing services to taxonomists for standard genome sequencing and annotation.</title>
        <authorList>
            <consortium name="The Broad Institute Genomics Platform"/>
            <consortium name="The Broad Institute Genome Sequencing Center for Infectious Disease"/>
            <person name="Wu L."/>
            <person name="Ma J."/>
        </authorList>
    </citation>
    <scope>NUCLEOTIDE SEQUENCE [LARGE SCALE GENOMIC DNA]</scope>
    <source>
        <strain evidence="5">KCTC 42585</strain>
    </source>
</reference>
<keyword evidence="1" id="KW-1133">Transmembrane helix</keyword>
<evidence type="ECO:0000313" key="4">
    <source>
        <dbReference type="EMBL" id="MFD2517022.1"/>
    </source>
</evidence>
<feature type="domain" description="TonB C-terminal" evidence="2">
    <location>
        <begin position="419"/>
        <end position="479"/>
    </location>
</feature>
<dbReference type="InterPro" id="IPR052173">
    <property type="entry name" value="Beta-lactam_resp_regulator"/>
</dbReference>
<keyword evidence="5" id="KW-1185">Reference proteome</keyword>
<keyword evidence="1" id="KW-0812">Transmembrane</keyword>
<keyword evidence="1" id="KW-0472">Membrane</keyword>
<gene>
    <name evidence="4" type="ORF">ACFSTG_03890</name>
</gene>
<evidence type="ECO:0000259" key="3">
    <source>
        <dbReference type="Pfam" id="PF05569"/>
    </source>
</evidence>
<feature type="transmembrane region" description="Helical" evidence="1">
    <location>
        <begin position="35"/>
        <end position="58"/>
    </location>
</feature>
<evidence type="ECO:0000259" key="2">
    <source>
        <dbReference type="Pfam" id="PF03544"/>
    </source>
</evidence>
<dbReference type="Proteomes" id="UP001597468">
    <property type="component" value="Unassembled WGS sequence"/>
</dbReference>
<dbReference type="EMBL" id="JBHULT010000006">
    <property type="protein sequence ID" value="MFD2517022.1"/>
    <property type="molecule type" value="Genomic_DNA"/>
</dbReference>
<dbReference type="Pfam" id="PF05569">
    <property type="entry name" value="Peptidase_M56"/>
    <property type="match status" value="1"/>
</dbReference>
<feature type="transmembrane region" description="Helical" evidence="1">
    <location>
        <begin position="270"/>
        <end position="287"/>
    </location>
</feature>
<dbReference type="SUPFAM" id="SSF74653">
    <property type="entry name" value="TolA/TonB C-terminal domain"/>
    <property type="match status" value="1"/>
</dbReference>
<dbReference type="InterPro" id="IPR008756">
    <property type="entry name" value="Peptidase_M56"/>
</dbReference>
<evidence type="ECO:0000256" key="1">
    <source>
        <dbReference type="SAM" id="Phobius"/>
    </source>
</evidence>
<comment type="caution">
    <text evidence="4">The sequence shown here is derived from an EMBL/GenBank/DDBJ whole genome shotgun (WGS) entry which is preliminary data.</text>
</comment>
<dbReference type="Pfam" id="PF03544">
    <property type="entry name" value="TonB_C"/>
    <property type="match status" value="1"/>
</dbReference>
<dbReference type="RefSeq" id="WP_380748671.1">
    <property type="nucleotide sequence ID" value="NZ_JBHULT010000006.1"/>
</dbReference>
<proteinExistence type="predicted"/>